<accession>A0A6N7F1X9</accession>
<dbReference type="PANTHER" id="PTHR42673">
    <property type="entry name" value="MALEYLACETOACETATE ISOMERASE"/>
    <property type="match status" value="1"/>
</dbReference>
<dbReference type="AlphaFoldDB" id="A0A6N7F1X9"/>
<dbReference type="SUPFAM" id="SSF47616">
    <property type="entry name" value="GST C-terminal domain-like"/>
    <property type="match status" value="1"/>
</dbReference>
<dbReference type="SFLD" id="SFLDS00019">
    <property type="entry name" value="Glutathione_Transferase_(cytos"/>
    <property type="match status" value="1"/>
</dbReference>
<dbReference type="CDD" id="cd03194">
    <property type="entry name" value="GST_C_3"/>
    <property type="match status" value="1"/>
</dbReference>
<dbReference type="Pfam" id="PF13409">
    <property type="entry name" value="GST_N_2"/>
    <property type="match status" value="1"/>
</dbReference>
<protein>
    <submittedName>
        <fullName evidence="2">Glutathione S-transferase</fullName>
    </submittedName>
</protein>
<dbReference type="SUPFAM" id="SSF52833">
    <property type="entry name" value="Thioredoxin-like"/>
    <property type="match status" value="1"/>
</dbReference>
<dbReference type="Proteomes" id="UP000471298">
    <property type="component" value="Unassembled WGS sequence"/>
</dbReference>
<dbReference type="CDD" id="cd03043">
    <property type="entry name" value="GST_N_1"/>
    <property type="match status" value="1"/>
</dbReference>
<reference evidence="2 3" key="1">
    <citation type="submission" date="2019-10" db="EMBL/GenBank/DDBJ databases">
        <title>Cardiobacteriales fam. a chemoheterotrophic member of the order Cardiobacteriales, and proposal of Cardiobacteriales fam. nov.</title>
        <authorList>
            <person name="Wang C."/>
        </authorList>
    </citation>
    <scope>NUCLEOTIDE SEQUENCE [LARGE SCALE GENOMIC DNA]</scope>
    <source>
        <strain evidence="2 3">ML27</strain>
    </source>
</reference>
<dbReference type="InterPro" id="IPR036249">
    <property type="entry name" value="Thioredoxin-like_sf"/>
</dbReference>
<dbReference type="GO" id="GO:0006559">
    <property type="term" value="P:L-phenylalanine catabolic process"/>
    <property type="evidence" value="ECO:0007669"/>
    <property type="project" value="TreeGrafter"/>
</dbReference>
<dbReference type="EMBL" id="WHNW01000011">
    <property type="protein sequence ID" value="MPV86798.1"/>
    <property type="molecule type" value="Genomic_DNA"/>
</dbReference>
<dbReference type="SFLD" id="SFLDG00358">
    <property type="entry name" value="Main_(cytGST)"/>
    <property type="match status" value="1"/>
</dbReference>
<dbReference type="InterPro" id="IPR004045">
    <property type="entry name" value="Glutathione_S-Trfase_N"/>
</dbReference>
<dbReference type="InParanoid" id="A0A6N7F1X9"/>
<dbReference type="RefSeq" id="WP_152810790.1">
    <property type="nucleotide sequence ID" value="NZ_WHNW01000011.1"/>
</dbReference>
<organism evidence="2 3">
    <name type="scientific">Ostreibacterium oceani</name>
    <dbReference type="NCBI Taxonomy" id="2654998"/>
    <lineage>
        <taxon>Bacteria</taxon>
        <taxon>Pseudomonadati</taxon>
        <taxon>Pseudomonadota</taxon>
        <taxon>Gammaproteobacteria</taxon>
        <taxon>Cardiobacteriales</taxon>
        <taxon>Ostreibacteriaceae</taxon>
        <taxon>Ostreibacterium</taxon>
    </lineage>
</organism>
<evidence type="ECO:0000313" key="2">
    <source>
        <dbReference type="EMBL" id="MPV86798.1"/>
    </source>
</evidence>
<evidence type="ECO:0000313" key="3">
    <source>
        <dbReference type="Proteomes" id="UP000471298"/>
    </source>
</evidence>
<keyword evidence="3" id="KW-1185">Reference proteome</keyword>
<keyword evidence="2" id="KW-0808">Transferase</keyword>
<comment type="caution">
    <text evidence="2">The sequence shown here is derived from an EMBL/GenBank/DDBJ whole genome shotgun (WGS) entry which is preliminary data.</text>
</comment>
<name>A0A6N7F1X9_9GAMM</name>
<sequence length="210" mass="23626">MKLIIGNKNYSSWSLRPWLLMAYHGLDFETVLIPLYSAEMPALMAKYCPSKKVPTLHDGALIVSDSLAICEYISEKYLSNNGWPSDIETRAKARALAAEMHSGFFQIRTQMPMDIREKHKTYDASDNALFAEIARIDAIWSQAVDDEFLCGSFGIADCMFAPVAFRFQTYDVALSAPAKRYQKALLALPAMQAWQDAALLETMIIKNLNI</sequence>
<dbReference type="Gene3D" id="1.20.1050.10">
    <property type="match status" value="1"/>
</dbReference>
<dbReference type="InterPro" id="IPR040079">
    <property type="entry name" value="Glutathione_S-Trfase"/>
</dbReference>
<dbReference type="PANTHER" id="PTHR42673:SF4">
    <property type="entry name" value="MALEYLACETOACETATE ISOMERASE"/>
    <property type="match status" value="1"/>
</dbReference>
<dbReference type="GO" id="GO:0004364">
    <property type="term" value="F:glutathione transferase activity"/>
    <property type="evidence" value="ECO:0007669"/>
    <property type="project" value="TreeGrafter"/>
</dbReference>
<dbReference type="InterPro" id="IPR036282">
    <property type="entry name" value="Glutathione-S-Trfase_C_sf"/>
</dbReference>
<dbReference type="Pfam" id="PF13410">
    <property type="entry name" value="GST_C_2"/>
    <property type="match status" value="1"/>
</dbReference>
<evidence type="ECO:0000259" key="1">
    <source>
        <dbReference type="PROSITE" id="PS50404"/>
    </source>
</evidence>
<dbReference type="FunCoup" id="A0A6N7F1X9">
    <property type="interactions" value="59"/>
</dbReference>
<proteinExistence type="predicted"/>
<dbReference type="GO" id="GO:0006749">
    <property type="term" value="P:glutathione metabolic process"/>
    <property type="evidence" value="ECO:0007669"/>
    <property type="project" value="TreeGrafter"/>
</dbReference>
<dbReference type="Gene3D" id="3.40.30.10">
    <property type="entry name" value="Glutaredoxin"/>
    <property type="match status" value="1"/>
</dbReference>
<feature type="domain" description="GST N-terminal" evidence="1">
    <location>
        <begin position="1"/>
        <end position="81"/>
    </location>
</feature>
<dbReference type="GO" id="GO:0016034">
    <property type="term" value="F:maleylacetoacetate isomerase activity"/>
    <property type="evidence" value="ECO:0007669"/>
    <property type="project" value="TreeGrafter"/>
</dbReference>
<gene>
    <name evidence="2" type="ORF">GCU85_08675</name>
</gene>
<dbReference type="PROSITE" id="PS50404">
    <property type="entry name" value="GST_NTER"/>
    <property type="match status" value="1"/>
</dbReference>